<organism evidence="6">
    <name type="scientific">Collodictyon triciliatum</name>
    <dbReference type="NCBI Taxonomy" id="190325"/>
    <lineage>
        <taxon>Eukaryota</taxon>
        <taxon>CRuMs</taxon>
        <taxon>Collodictyonidae</taxon>
        <taxon>Collodictyon</taxon>
    </lineage>
</organism>
<dbReference type="GO" id="GO:0008270">
    <property type="term" value="F:zinc ion binding"/>
    <property type="evidence" value="ECO:0007669"/>
    <property type="project" value="UniProtKB-KW"/>
</dbReference>
<dbReference type="InterPro" id="IPR000592">
    <property type="entry name" value="Ribosomal_eS27"/>
</dbReference>
<evidence type="ECO:0000256" key="3">
    <source>
        <dbReference type="ARBA" id="ARBA00022980"/>
    </source>
</evidence>
<evidence type="ECO:0000313" key="6">
    <source>
        <dbReference type="EMBL" id="AFD22832.1"/>
    </source>
</evidence>
<comment type="cofactor">
    <cofactor evidence="5">
        <name>Zn(2+)</name>
        <dbReference type="ChEBI" id="CHEBI:29105"/>
    </cofactor>
    <text evidence="5">Binds 1 zinc ion per subunit.</text>
</comment>
<keyword evidence="5" id="KW-0863">Zinc-finger</keyword>
<evidence type="ECO:0000256" key="5">
    <source>
        <dbReference type="RuleBase" id="RU000671"/>
    </source>
</evidence>
<dbReference type="GO" id="GO:0003735">
    <property type="term" value="F:structural constituent of ribosome"/>
    <property type="evidence" value="ECO:0007669"/>
    <property type="project" value="InterPro"/>
</dbReference>
<dbReference type="SUPFAM" id="SSF57829">
    <property type="entry name" value="Zn-binding ribosomal proteins"/>
    <property type="match status" value="1"/>
</dbReference>
<dbReference type="EMBL" id="JN618947">
    <property type="protein sequence ID" value="AFD22832.1"/>
    <property type="molecule type" value="mRNA"/>
</dbReference>
<keyword evidence="4 5" id="KW-0687">Ribonucleoprotein</keyword>
<dbReference type="HAMAP" id="MF_00371">
    <property type="entry name" value="Ribosomal_eS27"/>
    <property type="match status" value="1"/>
</dbReference>
<protein>
    <recommendedName>
        <fullName evidence="5">40S ribosomal protein S27</fullName>
    </recommendedName>
</protein>
<sequence length="85" mass="9375">MTYPPTDLLHPSESVEKRKHKLKRLIPSPNSYFLDVRCNGCSFITTVFSHASTVVVCSSCSNIIATPTGGIAKLSEGCQYRRKAE</sequence>
<dbReference type="InterPro" id="IPR011332">
    <property type="entry name" value="Ribosomal_zn-bd"/>
</dbReference>
<dbReference type="GO" id="GO:1990904">
    <property type="term" value="C:ribonucleoprotein complex"/>
    <property type="evidence" value="ECO:0007669"/>
    <property type="project" value="UniProtKB-KW"/>
</dbReference>
<dbReference type="InterPro" id="IPR023407">
    <property type="entry name" value="Ribosomal_eS27_Zn-bd_dom_sf"/>
</dbReference>
<dbReference type="Gene3D" id="2.20.25.100">
    <property type="entry name" value="Zn-binding ribosomal proteins"/>
    <property type="match status" value="1"/>
</dbReference>
<keyword evidence="2 5" id="KW-0862">Zinc</keyword>
<keyword evidence="3 5" id="KW-0689">Ribosomal protein</keyword>
<dbReference type="PROSITE" id="PS01168">
    <property type="entry name" value="RIBOSOMAL_S27E"/>
    <property type="match status" value="1"/>
</dbReference>
<proteinExistence type="evidence at transcript level"/>
<name>H8ZX05_9EUKA</name>
<evidence type="ECO:0000256" key="4">
    <source>
        <dbReference type="ARBA" id="ARBA00023274"/>
    </source>
</evidence>
<accession>H8ZX05</accession>
<evidence type="ECO:0000256" key="2">
    <source>
        <dbReference type="ARBA" id="ARBA00022833"/>
    </source>
</evidence>
<dbReference type="GO" id="GO:0006412">
    <property type="term" value="P:translation"/>
    <property type="evidence" value="ECO:0007669"/>
    <property type="project" value="InterPro"/>
</dbReference>
<dbReference type="Pfam" id="PF01667">
    <property type="entry name" value="Ribosomal_S27e"/>
    <property type="match status" value="1"/>
</dbReference>
<dbReference type="PANTHER" id="PTHR11594">
    <property type="entry name" value="40S RIBOSOMAL PROTEIN S27"/>
    <property type="match status" value="1"/>
</dbReference>
<keyword evidence="5" id="KW-0479">Metal-binding</keyword>
<dbReference type="GO" id="GO:0005840">
    <property type="term" value="C:ribosome"/>
    <property type="evidence" value="ECO:0007669"/>
    <property type="project" value="UniProtKB-KW"/>
</dbReference>
<dbReference type="AlphaFoldDB" id="H8ZX05"/>
<reference evidence="6" key="1">
    <citation type="journal article" date="2012" name="Mol. Biol. Evol.">
        <title>Collodictyon--an ancient lineage in the tree of eukaryotes.</title>
        <authorList>
            <person name="Zhao S."/>
            <person name="Burki F."/>
            <person name="Brate J."/>
            <person name="Keeling P.J."/>
            <person name="Klaveness D."/>
            <person name="Shalchian-Tabrizi K."/>
        </authorList>
    </citation>
    <scope>NUCLEOTIDE SEQUENCE</scope>
</reference>
<comment type="similarity">
    <text evidence="1 5">Belongs to the eukaryotic ribosomal protein eS27 family.</text>
</comment>
<evidence type="ECO:0000256" key="1">
    <source>
        <dbReference type="ARBA" id="ARBA00010919"/>
    </source>
</evidence>
<dbReference type="FunFam" id="2.20.25.100:FF:000001">
    <property type="entry name" value="40S ribosomal protein S27"/>
    <property type="match status" value="1"/>
</dbReference>